<keyword evidence="2 3" id="KW-0378">Hydrolase</keyword>
<keyword evidence="5" id="KW-1185">Reference proteome</keyword>
<comment type="catalytic activity">
    <reaction evidence="3">
        <text>glycyl-tRNA(Ala) + H2O = tRNA(Ala) + glycine + H(+)</text>
        <dbReference type="Rhea" id="RHEA:53744"/>
        <dbReference type="Rhea" id="RHEA-COMP:9657"/>
        <dbReference type="Rhea" id="RHEA-COMP:13640"/>
        <dbReference type="ChEBI" id="CHEBI:15377"/>
        <dbReference type="ChEBI" id="CHEBI:15378"/>
        <dbReference type="ChEBI" id="CHEBI:57305"/>
        <dbReference type="ChEBI" id="CHEBI:78442"/>
        <dbReference type="ChEBI" id="CHEBI:78522"/>
    </reaction>
</comment>
<reference evidence="4 5" key="1">
    <citation type="journal article" date="2014" name="ISME J.">
        <title>Ecophysiology of Thioploca ingrica as revealed by the complete genome sequence supplemented with proteomic evidence.</title>
        <authorList>
            <person name="Kojima H."/>
            <person name="Ogura Y."/>
            <person name="Yamamoto N."/>
            <person name="Togashi T."/>
            <person name="Mori H."/>
            <person name="Watanabe T."/>
            <person name="Nemoto F."/>
            <person name="Kurokawa K."/>
            <person name="Hayashi T."/>
            <person name="Fukui M."/>
        </authorList>
    </citation>
    <scope>NUCLEOTIDE SEQUENCE [LARGE SCALE GENOMIC DNA]</scope>
</reference>
<dbReference type="HAMAP" id="MF_00518">
    <property type="entry name" value="Deacylase_Dtd"/>
    <property type="match status" value="1"/>
</dbReference>
<dbReference type="Gene3D" id="3.50.80.10">
    <property type="entry name" value="D-tyrosyl-tRNA(Tyr) deacylase"/>
    <property type="match status" value="1"/>
</dbReference>
<dbReference type="NCBIfam" id="TIGR00256">
    <property type="entry name" value="D-aminoacyl-tRNA deacylase"/>
    <property type="match status" value="1"/>
</dbReference>
<dbReference type="GO" id="GO:0043908">
    <property type="term" value="F:Ser(Gly)-tRNA(Ala) hydrolase activity"/>
    <property type="evidence" value="ECO:0007669"/>
    <property type="project" value="UniProtKB-UniRule"/>
</dbReference>
<dbReference type="Pfam" id="PF02580">
    <property type="entry name" value="Tyr_Deacylase"/>
    <property type="match status" value="1"/>
</dbReference>
<dbReference type="EMBL" id="AP014633">
    <property type="protein sequence ID" value="BAP57107.1"/>
    <property type="molecule type" value="Genomic_DNA"/>
</dbReference>
<evidence type="ECO:0000256" key="3">
    <source>
        <dbReference type="HAMAP-Rule" id="MF_00518"/>
    </source>
</evidence>
<comment type="domain">
    <text evidence="3">A Gly-cisPro motif from one monomer fits into the active site of the other monomer to allow specific chiral rejection of L-amino acids.</text>
</comment>
<gene>
    <name evidence="3" type="primary">dtd</name>
    <name evidence="4" type="ORF">THII_2810</name>
</gene>
<dbReference type="InterPro" id="IPR003732">
    <property type="entry name" value="Daa-tRNA_deacyls_DTD"/>
</dbReference>
<keyword evidence="3" id="KW-0820">tRNA-binding</keyword>
<dbReference type="Proteomes" id="UP000031623">
    <property type="component" value="Chromosome"/>
</dbReference>
<feature type="short sequence motif" description="Gly-cisPro motif, important for rejection of L-amino acids" evidence="3">
    <location>
        <begin position="137"/>
        <end position="138"/>
    </location>
</feature>
<keyword evidence="3" id="KW-0963">Cytoplasm</keyword>
<dbReference type="SUPFAM" id="SSF69500">
    <property type="entry name" value="DTD-like"/>
    <property type="match status" value="1"/>
</dbReference>
<evidence type="ECO:0000313" key="5">
    <source>
        <dbReference type="Proteomes" id="UP000031623"/>
    </source>
</evidence>
<comment type="subcellular location">
    <subcellularLocation>
        <location evidence="3">Cytoplasm</location>
    </subcellularLocation>
</comment>
<dbReference type="HOGENOM" id="CLU_076901_1_1_6"/>
<dbReference type="AlphaFoldDB" id="A0A090AMC8"/>
<dbReference type="KEGG" id="tig:THII_2810"/>
<keyword evidence="3" id="KW-0694">RNA-binding</keyword>
<dbReference type="EC" id="3.1.1.-" evidence="3"/>
<dbReference type="GO" id="GO:0106026">
    <property type="term" value="F:Gly-tRNA(Ala) deacylase activity"/>
    <property type="evidence" value="ECO:0007669"/>
    <property type="project" value="UniProtKB-UniRule"/>
</dbReference>
<evidence type="ECO:0000256" key="1">
    <source>
        <dbReference type="ARBA" id="ARBA00009673"/>
    </source>
</evidence>
<comment type="catalytic activity">
    <reaction evidence="3">
        <text>a D-aminoacyl-tRNA + H2O = a tRNA + a D-alpha-amino acid + H(+)</text>
        <dbReference type="Rhea" id="RHEA:13953"/>
        <dbReference type="Rhea" id="RHEA-COMP:10123"/>
        <dbReference type="Rhea" id="RHEA-COMP:10124"/>
        <dbReference type="ChEBI" id="CHEBI:15377"/>
        <dbReference type="ChEBI" id="CHEBI:15378"/>
        <dbReference type="ChEBI" id="CHEBI:59871"/>
        <dbReference type="ChEBI" id="CHEBI:78442"/>
        <dbReference type="ChEBI" id="CHEBI:79333"/>
        <dbReference type="EC" id="3.1.1.96"/>
    </reaction>
</comment>
<dbReference type="PANTHER" id="PTHR10472:SF5">
    <property type="entry name" value="D-AMINOACYL-TRNA DEACYLASE 1"/>
    <property type="match status" value="1"/>
</dbReference>
<evidence type="ECO:0000256" key="2">
    <source>
        <dbReference type="ARBA" id="ARBA00022801"/>
    </source>
</evidence>
<protein>
    <recommendedName>
        <fullName evidence="3">D-aminoacyl-tRNA deacylase</fullName>
        <shortName evidence="3">DTD</shortName>
        <ecNumber evidence="3">3.1.1.96</ecNumber>
    </recommendedName>
    <alternativeName>
        <fullName evidence="3">Gly-tRNA(Ala) deacylase</fullName>
        <ecNumber evidence="3">3.1.1.-</ecNumber>
    </alternativeName>
</protein>
<dbReference type="GO" id="GO:0019478">
    <property type="term" value="P:D-amino acid catabolic process"/>
    <property type="evidence" value="ECO:0007669"/>
    <property type="project" value="UniProtKB-UniRule"/>
</dbReference>
<dbReference type="GO" id="GO:0051500">
    <property type="term" value="F:D-tyrosyl-tRNA(Tyr) deacylase activity"/>
    <property type="evidence" value="ECO:0007669"/>
    <property type="project" value="TreeGrafter"/>
</dbReference>
<dbReference type="EC" id="3.1.1.96" evidence="3"/>
<comment type="subunit">
    <text evidence="3">Homodimer.</text>
</comment>
<sequence>MIGLLQRVTTASVMVAQQTIAHIDQGLVVLIGIERSDAKLQADRLLHRLLVYRVFADSEGRMNLSLTDIQGSLLLVPQFTLPADTHKGNRPSFTPAAPPHQGEKLFNYLCTQARAQYPKVAIGQFGAMMQVSLVNDGPVTFWLQVNPLK</sequence>
<dbReference type="InterPro" id="IPR023509">
    <property type="entry name" value="DTD-like_sf"/>
</dbReference>
<dbReference type="OrthoDB" id="9801395at2"/>
<evidence type="ECO:0000313" key="4">
    <source>
        <dbReference type="EMBL" id="BAP57107.1"/>
    </source>
</evidence>
<comment type="similarity">
    <text evidence="1 3">Belongs to the DTD family.</text>
</comment>
<accession>A0A090AMC8</accession>
<dbReference type="STRING" id="40754.THII_2810"/>
<name>A0A090AMC8_9GAMM</name>
<dbReference type="GO" id="GO:0005737">
    <property type="term" value="C:cytoplasm"/>
    <property type="evidence" value="ECO:0007669"/>
    <property type="project" value="UniProtKB-SubCell"/>
</dbReference>
<organism evidence="4 5">
    <name type="scientific">Thioploca ingrica</name>
    <dbReference type="NCBI Taxonomy" id="40754"/>
    <lineage>
        <taxon>Bacteria</taxon>
        <taxon>Pseudomonadati</taxon>
        <taxon>Pseudomonadota</taxon>
        <taxon>Gammaproteobacteria</taxon>
        <taxon>Thiotrichales</taxon>
        <taxon>Thiotrichaceae</taxon>
        <taxon>Thioploca</taxon>
    </lineage>
</organism>
<dbReference type="FunFam" id="3.50.80.10:FF:000001">
    <property type="entry name" value="D-aminoacyl-tRNA deacylase"/>
    <property type="match status" value="1"/>
</dbReference>
<dbReference type="PANTHER" id="PTHR10472">
    <property type="entry name" value="D-TYROSYL-TRNA TYR DEACYLASE"/>
    <property type="match status" value="1"/>
</dbReference>
<proteinExistence type="inferred from homology"/>
<comment type="function">
    <text evidence="3">An aminoacyl-tRNA editing enzyme that deacylates mischarged D-aminoacyl-tRNAs. Also deacylates mischarged glycyl-tRNA(Ala), protecting cells against glycine mischarging by AlaRS. Acts via tRNA-based rather than protein-based catalysis; rejects L-amino acids rather than detecting D-amino acids in the active site. By recycling D-aminoacyl-tRNA to D-amino acids and free tRNA molecules, this enzyme counteracts the toxicity associated with the formation of D-aminoacyl-tRNA entities in vivo and helps enforce protein L-homochirality.</text>
</comment>
<dbReference type="GO" id="GO:0000049">
    <property type="term" value="F:tRNA binding"/>
    <property type="evidence" value="ECO:0007669"/>
    <property type="project" value="UniProtKB-UniRule"/>
</dbReference>